<keyword evidence="4" id="KW-0720">Serine protease</keyword>
<feature type="domain" description="Peptidase S9A N-terminal" evidence="6">
    <location>
        <begin position="32"/>
        <end position="443"/>
    </location>
</feature>
<dbReference type="InterPro" id="IPR029058">
    <property type="entry name" value="AB_hydrolase_fold"/>
</dbReference>
<dbReference type="FunFam" id="3.40.50.1820:FF:000005">
    <property type="entry name" value="Prolyl endopeptidase"/>
    <property type="match status" value="1"/>
</dbReference>
<dbReference type="SUPFAM" id="SSF53474">
    <property type="entry name" value="alpha/beta-Hydrolases"/>
    <property type="match status" value="1"/>
</dbReference>
<dbReference type="SUPFAM" id="SSF50993">
    <property type="entry name" value="Peptidase/esterase 'gauge' domain"/>
    <property type="match status" value="1"/>
</dbReference>
<evidence type="ECO:0000256" key="1">
    <source>
        <dbReference type="ARBA" id="ARBA00005228"/>
    </source>
</evidence>
<protein>
    <submittedName>
        <fullName evidence="7">S9 family peptidase</fullName>
    </submittedName>
</protein>
<dbReference type="Pfam" id="PF02897">
    <property type="entry name" value="Peptidase_S9_N"/>
    <property type="match status" value="1"/>
</dbReference>
<dbReference type="GO" id="GO:0004252">
    <property type="term" value="F:serine-type endopeptidase activity"/>
    <property type="evidence" value="ECO:0007669"/>
    <property type="project" value="InterPro"/>
</dbReference>
<dbReference type="PRINTS" id="PR00862">
    <property type="entry name" value="PROLIGOPTASE"/>
</dbReference>
<evidence type="ECO:0000259" key="5">
    <source>
        <dbReference type="Pfam" id="PF00326"/>
    </source>
</evidence>
<accession>A0A6B1G2V3</accession>
<gene>
    <name evidence="7" type="ORF">F4148_08260</name>
</gene>
<sequence>MQFITIAGEEFFVSVQTGECTAVPQSHANLKPPVATVQPVTHRNHGDERVDHYYWLRERDNPTVLAYLEAENRYTESMLAHTEALQETLYNEMKSRIKETDESVPVAHGGYFYYYREEKGKQYRIYCRKKGSLDADEQVLIDLNLEAEGLDYLRMGNFSVSPDHSLLAFALDTDGSETYSLQVKDLTTGELLPDRIENTYYGLEWGNDNRTLYYTTLDPALRPYKLHRHRLGNASSDDEVVYHEEDERFFLRLYKAKSERYIFFALGSAVTTEVHAINAEDPEGKPVLIQSRVQDMEYFVTHHYGSTGEERFLILTNWEAENFRVMAAPVDAPARENWQELIPHSAEVMLDHIEPFQDFLVVWERESGLTHIRIQDLHFGALFRGEESSSHRVEQLEPVYTVSRGQNSEFNSQVLRYRYTSLVSPPTVFDYEMGNRDRTLRKQDEVNGYDPAAYTTERIWASASDGVRVPVSLVYPAELERDGQNPCLLIGYGSYGMSYDPFFSSNLVSLLQRGFVVAYAHIRGGGEMGRQWKEDGKYLKKKNSFTDFIACAEAIIDSGYTSPRRLVISGRSAGGLLMGAVTNMRPDLFAGVVAGVPFVDVVNTMLDASIPLTVIEWEEWGNPAEADYYHYMKSYSPYDNVEAKDYPAILATAGLNDPRVQYWEPAKWVAKLRACKTDDNPLLLNTEMGAGHFSKSGRYDYLEEVALEYAFILDTTESVPFNDGSSGRC</sequence>
<comment type="similarity">
    <text evidence="1">Belongs to the peptidase S9A family.</text>
</comment>
<evidence type="ECO:0000256" key="3">
    <source>
        <dbReference type="ARBA" id="ARBA00022801"/>
    </source>
</evidence>
<proteinExistence type="inferred from homology"/>
<organism evidence="7">
    <name type="scientific">Caldilineaceae bacterium SB0675_bin_29</name>
    <dbReference type="NCBI Taxonomy" id="2605266"/>
    <lineage>
        <taxon>Bacteria</taxon>
        <taxon>Bacillati</taxon>
        <taxon>Chloroflexota</taxon>
        <taxon>Caldilineae</taxon>
        <taxon>Caldilineales</taxon>
        <taxon>Caldilineaceae</taxon>
    </lineage>
</organism>
<evidence type="ECO:0000259" key="6">
    <source>
        <dbReference type="Pfam" id="PF02897"/>
    </source>
</evidence>
<dbReference type="InterPro" id="IPR051543">
    <property type="entry name" value="Serine_Peptidase_S9A"/>
</dbReference>
<feature type="domain" description="Peptidase S9 prolyl oligopeptidase catalytic" evidence="5">
    <location>
        <begin position="503"/>
        <end position="715"/>
    </location>
</feature>
<name>A0A6B1G2V3_9CHLR</name>
<dbReference type="InterPro" id="IPR002470">
    <property type="entry name" value="Peptidase_S9A"/>
</dbReference>
<dbReference type="PANTHER" id="PTHR11757">
    <property type="entry name" value="PROTEASE FAMILY S9A OLIGOPEPTIDASE"/>
    <property type="match status" value="1"/>
</dbReference>
<dbReference type="AlphaFoldDB" id="A0A6B1G2V3"/>
<evidence type="ECO:0000256" key="4">
    <source>
        <dbReference type="ARBA" id="ARBA00022825"/>
    </source>
</evidence>
<dbReference type="PANTHER" id="PTHR11757:SF19">
    <property type="entry name" value="PROLYL ENDOPEPTIDASE-LIKE"/>
    <property type="match status" value="1"/>
</dbReference>
<dbReference type="Pfam" id="PF00326">
    <property type="entry name" value="Peptidase_S9"/>
    <property type="match status" value="1"/>
</dbReference>
<evidence type="ECO:0000256" key="2">
    <source>
        <dbReference type="ARBA" id="ARBA00022670"/>
    </source>
</evidence>
<comment type="caution">
    <text evidence="7">The sequence shown here is derived from an EMBL/GenBank/DDBJ whole genome shotgun (WGS) entry which is preliminary data.</text>
</comment>
<dbReference type="EMBL" id="VYDA01000312">
    <property type="protein sequence ID" value="MYH61746.1"/>
    <property type="molecule type" value="Genomic_DNA"/>
</dbReference>
<keyword evidence="3" id="KW-0378">Hydrolase</keyword>
<dbReference type="InterPro" id="IPR023302">
    <property type="entry name" value="Pept_S9A_N"/>
</dbReference>
<reference evidence="7" key="1">
    <citation type="submission" date="2019-09" db="EMBL/GenBank/DDBJ databases">
        <title>Characterisation of the sponge microbiome using genome-centric metagenomics.</title>
        <authorList>
            <person name="Engelberts J.P."/>
            <person name="Robbins S.J."/>
            <person name="De Goeij J.M."/>
            <person name="Aranda M."/>
            <person name="Bell S.C."/>
            <person name="Webster N.S."/>
        </authorList>
    </citation>
    <scope>NUCLEOTIDE SEQUENCE</scope>
    <source>
        <strain evidence="7">SB0675_bin_29</strain>
    </source>
</reference>
<keyword evidence="2" id="KW-0645">Protease</keyword>
<dbReference type="GO" id="GO:0006508">
    <property type="term" value="P:proteolysis"/>
    <property type="evidence" value="ECO:0007669"/>
    <property type="project" value="UniProtKB-KW"/>
</dbReference>
<evidence type="ECO:0000313" key="7">
    <source>
        <dbReference type="EMBL" id="MYH61746.1"/>
    </source>
</evidence>
<dbReference type="InterPro" id="IPR001375">
    <property type="entry name" value="Peptidase_S9_cat"/>
</dbReference>
<dbReference type="Gene3D" id="3.40.50.1820">
    <property type="entry name" value="alpha/beta hydrolase"/>
    <property type="match status" value="1"/>
</dbReference>
<dbReference type="Gene3D" id="2.130.10.120">
    <property type="entry name" value="Prolyl oligopeptidase, N-terminal domain"/>
    <property type="match status" value="1"/>
</dbReference>